<evidence type="ECO:0000256" key="1">
    <source>
        <dbReference type="ARBA" id="ARBA00005188"/>
    </source>
</evidence>
<comment type="pathway">
    <text evidence="1 7 8">Cofactor biosynthesis; NAD(+) biosynthesis; NAD(+) from deamido-NAD(+) (L-Gln route): step 1/1.</text>
</comment>
<comment type="catalytic activity">
    <reaction evidence="7 8">
        <text>deamido-NAD(+) + L-glutamine + ATP + H2O = L-glutamate + AMP + diphosphate + NAD(+) + H(+)</text>
        <dbReference type="Rhea" id="RHEA:24384"/>
        <dbReference type="ChEBI" id="CHEBI:15377"/>
        <dbReference type="ChEBI" id="CHEBI:15378"/>
        <dbReference type="ChEBI" id="CHEBI:29985"/>
        <dbReference type="ChEBI" id="CHEBI:30616"/>
        <dbReference type="ChEBI" id="CHEBI:33019"/>
        <dbReference type="ChEBI" id="CHEBI:57540"/>
        <dbReference type="ChEBI" id="CHEBI:58359"/>
        <dbReference type="ChEBI" id="CHEBI:58437"/>
        <dbReference type="ChEBI" id="CHEBI:456215"/>
        <dbReference type="EC" id="6.3.5.1"/>
    </reaction>
</comment>
<dbReference type="AlphaFoldDB" id="A0A841GH83"/>
<dbReference type="PANTHER" id="PTHR23090">
    <property type="entry name" value="NH 3 /GLUTAMINE-DEPENDENT NAD + SYNTHETASE"/>
    <property type="match status" value="1"/>
</dbReference>
<comment type="similarity">
    <text evidence="2 7 8">In the C-terminal section; belongs to the NAD synthetase family.</text>
</comment>
<evidence type="ECO:0000256" key="3">
    <source>
        <dbReference type="ARBA" id="ARBA00022598"/>
    </source>
</evidence>
<feature type="binding site" evidence="7">
    <location>
        <position position="546"/>
    </location>
    <ligand>
        <name>deamido-NAD(+)</name>
        <dbReference type="ChEBI" id="CHEBI:58437"/>
        <note>ligand shared between two neighboring subunits</note>
    </ligand>
</feature>
<keyword evidence="3 7" id="KW-0436">Ligase</keyword>
<keyword evidence="5 7" id="KW-0067">ATP-binding</keyword>
<dbReference type="PANTHER" id="PTHR23090:SF9">
    <property type="entry name" value="GLUTAMINE-DEPENDENT NAD(+) SYNTHETASE"/>
    <property type="match status" value="1"/>
</dbReference>
<feature type="binding site" evidence="7">
    <location>
        <position position="405"/>
    </location>
    <ligand>
        <name>deamido-NAD(+)</name>
        <dbReference type="ChEBI" id="CHEBI:58437"/>
        <note>ligand shared between two neighboring subunits</note>
    </ligand>
</feature>
<dbReference type="InterPro" id="IPR003694">
    <property type="entry name" value="NAD_synthase"/>
</dbReference>
<evidence type="ECO:0000313" key="11">
    <source>
        <dbReference type="EMBL" id="MBB6061707.1"/>
    </source>
</evidence>
<feature type="binding site" evidence="7">
    <location>
        <begin position="322"/>
        <end position="329"/>
    </location>
    <ligand>
        <name>ATP</name>
        <dbReference type="ChEBI" id="CHEBI:30616"/>
    </ligand>
</feature>
<accession>A0A841GH83</accession>
<feature type="binding site" evidence="7">
    <location>
        <position position="180"/>
    </location>
    <ligand>
        <name>L-glutamine</name>
        <dbReference type="ChEBI" id="CHEBI:58359"/>
    </ligand>
</feature>
<comment type="caution">
    <text evidence="11">The sequence shown here is derived from an EMBL/GenBank/DDBJ whole genome shotgun (WGS) entry which is preliminary data.</text>
</comment>
<evidence type="ECO:0000256" key="9">
    <source>
        <dbReference type="RuleBase" id="RU003811"/>
    </source>
</evidence>
<comment type="caution">
    <text evidence="7">Lacks conserved residue(s) required for the propagation of feature annotation.</text>
</comment>
<feature type="binding site" evidence="7">
    <location>
        <position position="174"/>
    </location>
    <ligand>
        <name>L-glutamine</name>
        <dbReference type="ChEBI" id="CHEBI:58359"/>
    </ligand>
</feature>
<dbReference type="GO" id="GO:0005737">
    <property type="term" value="C:cytoplasm"/>
    <property type="evidence" value="ECO:0007669"/>
    <property type="project" value="InterPro"/>
</dbReference>
<dbReference type="EC" id="6.3.5.1" evidence="7 8"/>
<dbReference type="InterPro" id="IPR022310">
    <property type="entry name" value="NAD/GMP_synthase"/>
</dbReference>
<evidence type="ECO:0000259" key="10">
    <source>
        <dbReference type="PROSITE" id="PS50263"/>
    </source>
</evidence>
<dbReference type="PIRSF" id="PIRSF006630">
    <property type="entry name" value="NADS_GAT"/>
    <property type="match status" value="1"/>
</dbReference>
<protein>
    <recommendedName>
        <fullName evidence="7 8">Glutamine-dependent NAD(+) synthetase</fullName>
        <ecNumber evidence="7 8">6.3.5.1</ecNumber>
    </recommendedName>
    <alternativeName>
        <fullName evidence="7 8">NAD(+) synthase [glutamine-hydrolyzing]</fullName>
    </alternativeName>
</protein>
<dbReference type="GO" id="GO:0005524">
    <property type="term" value="F:ATP binding"/>
    <property type="evidence" value="ECO:0007669"/>
    <property type="project" value="UniProtKB-UniRule"/>
</dbReference>
<feature type="binding site" evidence="7">
    <location>
        <position position="429"/>
    </location>
    <ligand>
        <name>ATP</name>
        <dbReference type="ChEBI" id="CHEBI:30616"/>
    </ligand>
</feature>
<dbReference type="InterPro" id="IPR014729">
    <property type="entry name" value="Rossmann-like_a/b/a_fold"/>
</dbReference>
<dbReference type="InterPro" id="IPR014445">
    <property type="entry name" value="Gln-dep_NAD_synthase"/>
</dbReference>
<dbReference type="GO" id="GO:0008795">
    <property type="term" value="F:NAD+ synthase activity"/>
    <property type="evidence" value="ECO:0007669"/>
    <property type="project" value="UniProtKB-UniRule"/>
</dbReference>
<dbReference type="RefSeq" id="WP_184618480.1">
    <property type="nucleotide sequence ID" value="NZ_JACHEX010000001.1"/>
</dbReference>
<dbReference type="Proteomes" id="UP000555828">
    <property type="component" value="Unassembled WGS sequence"/>
</dbReference>
<dbReference type="Pfam" id="PF00795">
    <property type="entry name" value="CN_hydrolase"/>
    <property type="match status" value="1"/>
</dbReference>
<dbReference type="PROSITE" id="PS50263">
    <property type="entry name" value="CN_HYDROLASE"/>
    <property type="match status" value="1"/>
</dbReference>
<dbReference type="NCBIfam" id="TIGR00552">
    <property type="entry name" value="nadE"/>
    <property type="match status" value="1"/>
</dbReference>
<dbReference type="SUPFAM" id="SSF52402">
    <property type="entry name" value="Adenine nucleotide alpha hydrolases-like"/>
    <property type="match status" value="1"/>
</dbReference>
<evidence type="ECO:0000256" key="8">
    <source>
        <dbReference type="PIRNR" id="PIRNR006630"/>
    </source>
</evidence>
<dbReference type="CDD" id="cd00553">
    <property type="entry name" value="NAD_synthase"/>
    <property type="match status" value="1"/>
</dbReference>
<dbReference type="GO" id="GO:0003952">
    <property type="term" value="F:NAD+ synthase (glutamine-hydrolyzing) activity"/>
    <property type="evidence" value="ECO:0007669"/>
    <property type="project" value="UniProtKB-UniRule"/>
</dbReference>
<dbReference type="SUPFAM" id="SSF56317">
    <property type="entry name" value="Carbon-nitrogen hydrolase"/>
    <property type="match status" value="1"/>
</dbReference>
<proteinExistence type="inferred from homology"/>
<feature type="active site" description="Nucleophile; for glutaminase activity" evidence="7">
    <location>
        <position position="147"/>
    </location>
</feature>
<sequence>MFIRTTVAQLNSTLGDFERNMKKVISAIEIAENNNSEFLIFPELFLTGYPPEDLILRTSFLKKNIEYLEKIIDFSSGKNVVILLGFIDIEDDAYNSLAIIRDGKLLGKYHKMHLPNYSVFDENRYFKSGNEIAIIDYNNIKIGINVCEDIWSPLGPMFYQAINGAQLILNASASPYFYGKRELRKNYLSQKSYDHHCPIVYCNMVGGQDEIVFDGGSVVTSADGKIMFEGKPFEEEIFTIDIPIEDNLRTNLHDPRRRYINIVNDKQTNYIFVKNENINKLKPIKHINTNYSLTKEEEIFRAITLGLKDYIQKNGFKKVLIGLSGGMDSSLVAAIAVEALGNKNVVGILMPSMYSSSHSVEDAKKLAENLEIEYHVIKISDIYYSFKDSLKEIFKETKEDITEENLQARIRGTLLMAVSNKFGYIVLATGNKSEIATGYSTLYGDMVGGFSPIKDVYKTDVYKIARWYNKFKGKEIIPENVFIKPPSAELRPDQKDQDTLPPYEILDEILKLYIEKELSVDEIIKKGFDKDTVKYVAKLVDRNEYKRRQGVIGVKVSERSFGKDRRMPITNKYREW</sequence>
<dbReference type="Pfam" id="PF02540">
    <property type="entry name" value="NAD_synthase"/>
    <property type="match status" value="1"/>
</dbReference>
<evidence type="ECO:0000256" key="2">
    <source>
        <dbReference type="ARBA" id="ARBA00007145"/>
    </source>
</evidence>
<dbReference type="GO" id="GO:0009435">
    <property type="term" value="P:NAD+ biosynthetic process"/>
    <property type="evidence" value="ECO:0007669"/>
    <property type="project" value="UniProtKB-UniRule"/>
</dbReference>
<keyword evidence="12" id="KW-1185">Reference proteome</keyword>
<dbReference type="GO" id="GO:0004359">
    <property type="term" value="F:glutaminase activity"/>
    <property type="evidence" value="ECO:0007669"/>
    <property type="project" value="InterPro"/>
</dbReference>
<dbReference type="EMBL" id="JACHEX010000001">
    <property type="protein sequence ID" value="MBB6061707.1"/>
    <property type="molecule type" value="Genomic_DNA"/>
</dbReference>
<evidence type="ECO:0000313" key="12">
    <source>
        <dbReference type="Proteomes" id="UP000555828"/>
    </source>
</evidence>
<dbReference type="InterPro" id="IPR036526">
    <property type="entry name" value="C-N_Hydrolase_sf"/>
</dbReference>
<feature type="active site" description="Proton acceptor; for glutaminase activity" evidence="7">
    <location>
        <position position="43"/>
    </location>
</feature>
<name>A0A841GH83_9BACT</name>
<evidence type="ECO:0000256" key="7">
    <source>
        <dbReference type="HAMAP-Rule" id="MF_02090"/>
    </source>
</evidence>
<dbReference type="InterPro" id="IPR003010">
    <property type="entry name" value="C-N_Hydrolase"/>
</dbReference>
<dbReference type="Gene3D" id="3.60.110.10">
    <property type="entry name" value="Carbon-nitrogen hydrolase"/>
    <property type="match status" value="1"/>
</dbReference>
<feature type="binding site" evidence="7">
    <location>
        <position position="117"/>
    </location>
    <ligand>
        <name>L-glutamine</name>
        <dbReference type="ChEBI" id="CHEBI:58359"/>
    </ligand>
</feature>
<feature type="active site" description="For glutaminase activity" evidence="7">
    <location>
        <position position="111"/>
    </location>
</feature>
<dbReference type="FunFam" id="3.40.50.620:FF:000106">
    <property type="entry name" value="Glutamine-dependent NAD(+) synthetase"/>
    <property type="match status" value="1"/>
</dbReference>
<comment type="similarity">
    <text evidence="9">Belongs to the NAD synthetase family.</text>
</comment>
<comment type="function">
    <text evidence="7">Catalyzes the ATP-dependent amidation of deamido-NAD to form NAD. Uses L-glutamine as a nitrogen source.</text>
</comment>
<evidence type="ECO:0000256" key="5">
    <source>
        <dbReference type="ARBA" id="ARBA00022840"/>
    </source>
</evidence>
<keyword evidence="6 7" id="KW-0520">NAD</keyword>
<dbReference type="Gene3D" id="3.40.50.620">
    <property type="entry name" value="HUPs"/>
    <property type="match status" value="1"/>
</dbReference>
<evidence type="ECO:0000256" key="6">
    <source>
        <dbReference type="ARBA" id="ARBA00023027"/>
    </source>
</evidence>
<evidence type="ECO:0000256" key="4">
    <source>
        <dbReference type="ARBA" id="ARBA00022741"/>
    </source>
</evidence>
<dbReference type="NCBIfam" id="NF010588">
    <property type="entry name" value="PRK13981.1"/>
    <property type="match status" value="1"/>
</dbReference>
<feature type="binding site" evidence="7">
    <location>
        <position position="434"/>
    </location>
    <ligand>
        <name>deamido-NAD(+)</name>
        <dbReference type="ChEBI" id="CHEBI:58437"/>
        <note>ligand shared between two neighboring subunits</note>
    </ligand>
</feature>
<dbReference type="UniPathway" id="UPA00253">
    <property type="reaction ID" value="UER00334"/>
</dbReference>
<organism evidence="11 12">
    <name type="scientific">Thermosipho japonicus</name>
    <dbReference type="NCBI Taxonomy" id="90323"/>
    <lineage>
        <taxon>Bacteria</taxon>
        <taxon>Thermotogati</taxon>
        <taxon>Thermotogota</taxon>
        <taxon>Thermotogae</taxon>
        <taxon>Thermotogales</taxon>
        <taxon>Fervidobacteriaceae</taxon>
        <taxon>Thermosipho</taxon>
    </lineage>
</organism>
<keyword evidence="4 7" id="KW-0547">Nucleotide-binding</keyword>
<dbReference type="CDD" id="cd07570">
    <property type="entry name" value="GAT_Gln-NAD-synth"/>
    <property type="match status" value="1"/>
</dbReference>
<feature type="domain" description="CN hydrolase" evidence="10">
    <location>
        <begin position="3"/>
        <end position="244"/>
    </location>
</feature>
<gene>
    <name evidence="7" type="primary">nadE</name>
    <name evidence="11" type="ORF">HNP65_000129</name>
</gene>
<dbReference type="HAMAP" id="MF_02090">
    <property type="entry name" value="NadE_glutamine_dep"/>
    <property type="match status" value="1"/>
</dbReference>
<reference evidence="11 12" key="1">
    <citation type="submission" date="2020-08" db="EMBL/GenBank/DDBJ databases">
        <title>Genomic Encyclopedia of Type Strains, Phase IV (KMG-IV): sequencing the most valuable type-strain genomes for metagenomic binning, comparative biology and taxonomic classification.</title>
        <authorList>
            <person name="Goeker M."/>
        </authorList>
    </citation>
    <scope>NUCLEOTIDE SEQUENCE [LARGE SCALE GENOMIC DNA]</scope>
    <source>
        <strain evidence="11 12">DSM 13481</strain>
    </source>
</reference>